<accession>A0A381DIK1</accession>
<organism evidence="1 2">
    <name type="scientific">Campylobacter sputorum subsp. sputorum</name>
    <dbReference type="NCBI Taxonomy" id="32024"/>
    <lineage>
        <taxon>Bacteria</taxon>
        <taxon>Pseudomonadati</taxon>
        <taxon>Campylobacterota</taxon>
        <taxon>Epsilonproteobacteria</taxon>
        <taxon>Campylobacterales</taxon>
        <taxon>Campylobacteraceae</taxon>
        <taxon>Campylobacter</taxon>
    </lineage>
</organism>
<keyword evidence="2" id="KW-1185">Reference proteome</keyword>
<gene>
    <name evidence="1" type="ORF">NCTC12475_00525</name>
</gene>
<dbReference type="STRING" id="32024.GCA_000788295_00651"/>
<evidence type="ECO:0000313" key="1">
    <source>
        <dbReference type="EMBL" id="SUX10337.1"/>
    </source>
</evidence>
<proteinExistence type="predicted"/>
<name>A0A381DIK1_9BACT</name>
<dbReference type="Proteomes" id="UP000254920">
    <property type="component" value="Unassembled WGS sequence"/>
</dbReference>
<dbReference type="AlphaFoldDB" id="A0A381DIK1"/>
<reference evidence="1 2" key="1">
    <citation type="submission" date="2018-06" db="EMBL/GenBank/DDBJ databases">
        <authorList>
            <consortium name="Pathogen Informatics"/>
            <person name="Doyle S."/>
        </authorList>
    </citation>
    <scope>NUCLEOTIDE SEQUENCE [LARGE SCALE GENOMIC DNA]</scope>
    <source>
        <strain evidence="1 2">NCTC12475</strain>
    </source>
</reference>
<protein>
    <submittedName>
        <fullName evidence="1">Uncharacterized protein</fullName>
    </submittedName>
</protein>
<dbReference type="OrthoDB" id="5334833at2"/>
<evidence type="ECO:0000313" key="2">
    <source>
        <dbReference type="Proteomes" id="UP000254920"/>
    </source>
</evidence>
<sequence length="68" mass="7917">MSEQDNIQKDSYDIAFENKLKLLKECQNSKNIDSCMKCDKIFECQTRKDYVDATYQSMIKGQSGGFDF</sequence>
<dbReference type="GeneID" id="93090965"/>
<dbReference type="EMBL" id="UFVD01000001">
    <property type="protein sequence ID" value="SUX10337.1"/>
    <property type="molecule type" value="Genomic_DNA"/>
</dbReference>
<dbReference type="RefSeq" id="WP_089182758.1">
    <property type="nucleotide sequence ID" value="NZ_CP043427.1"/>
</dbReference>